<dbReference type="PANTHER" id="PTHR30383">
    <property type="entry name" value="THIOESTERASE 1/PROTEASE 1/LYSOPHOSPHOLIPASE L1"/>
    <property type="match status" value="1"/>
</dbReference>
<comment type="caution">
    <text evidence="2">The sequence shown here is derived from an EMBL/GenBank/DDBJ whole genome shotgun (WGS) entry which is preliminary data.</text>
</comment>
<gene>
    <name evidence="2" type="ORF">D1Y85_13835</name>
</gene>
<dbReference type="InterPro" id="IPR013830">
    <property type="entry name" value="SGNH_hydro"/>
</dbReference>
<dbReference type="CDD" id="cd00229">
    <property type="entry name" value="SGNH_hydrolase"/>
    <property type="match status" value="1"/>
</dbReference>
<reference evidence="2 3" key="1">
    <citation type="submission" date="2018-11" db="EMBL/GenBank/DDBJ databases">
        <title>Paraburkholderia sp. DHOA04, isolated from soil.</title>
        <authorList>
            <person name="Gao Z.-H."/>
            <person name="Qiu L.-H."/>
            <person name="Fu J.-C."/>
        </authorList>
    </citation>
    <scope>NUCLEOTIDE SEQUENCE [LARGE SCALE GENOMIC DNA]</scope>
    <source>
        <strain evidence="2 3">DHOA04</strain>
    </source>
</reference>
<organism evidence="2 3">
    <name type="scientific">Paraburkholderia dinghuensis</name>
    <dbReference type="NCBI Taxonomy" id="2305225"/>
    <lineage>
        <taxon>Bacteria</taxon>
        <taxon>Pseudomonadati</taxon>
        <taxon>Pseudomonadota</taxon>
        <taxon>Betaproteobacteria</taxon>
        <taxon>Burkholderiales</taxon>
        <taxon>Burkholderiaceae</taxon>
        <taxon>Paraburkholderia</taxon>
    </lineage>
</organism>
<dbReference type="Gene3D" id="3.40.50.1110">
    <property type="entry name" value="SGNH hydrolase"/>
    <property type="match status" value="1"/>
</dbReference>
<dbReference type="GO" id="GO:0004622">
    <property type="term" value="F:phosphatidylcholine lysophospholipase activity"/>
    <property type="evidence" value="ECO:0007669"/>
    <property type="project" value="TreeGrafter"/>
</dbReference>
<dbReference type="EMBL" id="RQIS01000009">
    <property type="protein sequence ID" value="RQH05707.1"/>
    <property type="molecule type" value="Genomic_DNA"/>
</dbReference>
<accession>A0A3N6NBF5</accession>
<keyword evidence="2" id="KW-0378">Hydrolase</keyword>
<proteinExistence type="predicted"/>
<evidence type="ECO:0000313" key="2">
    <source>
        <dbReference type="EMBL" id="RQH05707.1"/>
    </source>
</evidence>
<dbReference type="SUPFAM" id="SSF52266">
    <property type="entry name" value="SGNH hydrolase"/>
    <property type="match status" value="1"/>
</dbReference>
<dbReference type="Pfam" id="PF13472">
    <property type="entry name" value="Lipase_GDSL_2"/>
    <property type="match status" value="1"/>
</dbReference>
<dbReference type="OrthoDB" id="8995565at2"/>
<sequence length="240" mass="25695">MWCSAPSPSGADQTMKCLLVSACLTVLAGCHGPGERHAPGPMAWIPHPATVIAMYGDSTTQGNGAPRHQSEPAWLQTMVPPDVLVINEGVSGTTATQLLEGTDGVHPPFDQVVAKSPAQIVTLQFGLNDTVRSTPDQFFDSLSALVDIAAAAGKRVVLQEPNASCLANRVKLPAYVAAMRKVANEKALPLVRQYEAYPEWREHLPDCLHPDGAYYRIKAQNTFNTINALLPGARPGQNAH</sequence>
<evidence type="ECO:0000259" key="1">
    <source>
        <dbReference type="Pfam" id="PF13472"/>
    </source>
</evidence>
<dbReference type="PANTHER" id="PTHR30383:SF5">
    <property type="entry name" value="SGNH HYDROLASE-TYPE ESTERASE DOMAIN-CONTAINING PROTEIN"/>
    <property type="match status" value="1"/>
</dbReference>
<dbReference type="AlphaFoldDB" id="A0A3N6NBF5"/>
<protein>
    <submittedName>
        <fullName evidence="2">SGNH/GDSL hydrolase family protein</fullName>
    </submittedName>
</protein>
<feature type="domain" description="SGNH hydrolase-type esterase" evidence="1">
    <location>
        <begin position="55"/>
        <end position="217"/>
    </location>
</feature>
<dbReference type="Proteomes" id="UP000272778">
    <property type="component" value="Unassembled WGS sequence"/>
</dbReference>
<dbReference type="InterPro" id="IPR051532">
    <property type="entry name" value="Ester_Hydrolysis_Enzymes"/>
</dbReference>
<name>A0A3N6NBF5_9BURK</name>
<dbReference type="InterPro" id="IPR036514">
    <property type="entry name" value="SGNH_hydro_sf"/>
</dbReference>
<evidence type="ECO:0000313" key="3">
    <source>
        <dbReference type="Proteomes" id="UP000272778"/>
    </source>
</evidence>
<keyword evidence="3" id="KW-1185">Reference proteome</keyword>